<keyword evidence="3" id="KW-1185">Reference proteome</keyword>
<comment type="caution">
    <text evidence="2">The sequence shown here is derived from an EMBL/GenBank/DDBJ whole genome shotgun (WGS) entry which is preliminary data.</text>
</comment>
<evidence type="ECO:0000256" key="1">
    <source>
        <dbReference type="SAM" id="MobiDB-lite"/>
    </source>
</evidence>
<reference evidence="3" key="1">
    <citation type="journal article" date="2015" name="Nat. Genet.">
        <title>The genome and transcriptome of the zoonotic hookworm Ancylostoma ceylanicum identify infection-specific gene families.</title>
        <authorList>
            <person name="Schwarz E.M."/>
            <person name="Hu Y."/>
            <person name="Antoshechkin I."/>
            <person name="Miller M.M."/>
            <person name="Sternberg P.W."/>
            <person name="Aroian R.V."/>
        </authorList>
    </citation>
    <scope>NUCLEOTIDE SEQUENCE</scope>
    <source>
        <strain evidence="3">HY135</strain>
    </source>
</reference>
<protein>
    <submittedName>
        <fullName evidence="2">Uncharacterized protein</fullName>
    </submittedName>
</protein>
<organism evidence="2 3">
    <name type="scientific">Ancylostoma ceylanicum</name>
    <dbReference type="NCBI Taxonomy" id="53326"/>
    <lineage>
        <taxon>Eukaryota</taxon>
        <taxon>Metazoa</taxon>
        <taxon>Ecdysozoa</taxon>
        <taxon>Nematoda</taxon>
        <taxon>Chromadorea</taxon>
        <taxon>Rhabditida</taxon>
        <taxon>Rhabditina</taxon>
        <taxon>Rhabditomorpha</taxon>
        <taxon>Strongyloidea</taxon>
        <taxon>Ancylostomatidae</taxon>
        <taxon>Ancylostomatinae</taxon>
        <taxon>Ancylostoma</taxon>
    </lineage>
</organism>
<proteinExistence type="predicted"/>
<name>A0A016T5G1_9BILA</name>
<dbReference type="AlphaFoldDB" id="A0A016T5G1"/>
<accession>A0A016T5G1</accession>
<sequence>MWRVNGVIAGQTRCGARLFYGGGERQWRTDRPPPTRPVSTHASDEEAPDGPSPRRPGAVARQQRDSCW</sequence>
<feature type="region of interest" description="Disordered" evidence="1">
    <location>
        <begin position="22"/>
        <end position="68"/>
    </location>
</feature>
<dbReference type="OrthoDB" id="10496410at2759"/>
<evidence type="ECO:0000313" key="2">
    <source>
        <dbReference type="EMBL" id="EYB97945.1"/>
    </source>
</evidence>
<dbReference type="EMBL" id="JARK01001471">
    <property type="protein sequence ID" value="EYB97945.1"/>
    <property type="molecule type" value="Genomic_DNA"/>
</dbReference>
<evidence type="ECO:0000313" key="3">
    <source>
        <dbReference type="Proteomes" id="UP000024635"/>
    </source>
</evidence>
<gene>
    <name evidence="2" type="primary">Acey_s0135.g1907</name>
    <name evidence="2" type="ORF">Y032_0135g1907</name>
</gene>
<dbReference type="Proteomes" id="UP000024635">
    <property type="component" value="Unassembled WGS sequence"/>
</dbReference>